<protein>
    <submittedName>
        <fullName evidence="2">Uncharacterized protein</fullName>
    </submittedName>
</protein>
<dbReference type="AlphaFoldDB" id="A0A9P7NBS9"/>
<keyword evidence="1" id="KW-0732">Signal</keyword>
<feature type="chain" id="PRO_5040120435" evidence="1">
    <location>
        <begin position="17"/>
        <end position="157"/>
    </location>
</feature>
<reference evidence="2" key="1">
    <citation type="journal article" date="2020" name="bioRxiv">
        <title>Whole genome comparisons of ergot fungi reveals the divergence and evolution of species within the genus Claviceps are the result of varying mechanisms driving genome evolution and host range expansion.</title>
        <authorList>
            <person name="Wyka S.A."/>
            <person name="Mondo S.J."/>
            <person name="Liu M."/>
            <person name="Dettman J."/>
            <person name="Nalam V."/>
            <person name="Broders K.D."/>
        </authorList>
    </citation>
    <scope>NUCLEOTIDE SEQUENCE</scope>
    <source>
        <strain evidence="2">CCC 602</strain>
    </source>
</reference>
<accession>A0A9P7NBS9</accession>
<gene>
    <name evidence="2" type="ORF">E4U43_000526</name>
</gene>
<organism evidence="2 3">
    <name type="scientific">Claviceps pusilla</name>
    <dbReference type="NCBI Taxonomy" id="123648"/>
    <lineage>
        <taxon>Eukaryota</taxon>
        <taxon>Fungi</taxon>
        <taxon>Dikarya</taxon>
        <taxon>Ascomycota</taxon>
        <taxon>Pezizomycotina</taxon>
        <taxon>Sordariomycetes</taxon>
        <taxon>Hypocreomycetidae</taxon>
        <taxon>Hypocreales</taxon>
        <taxon>Clavicipitaceae</taxon>
        <taxon>Claviceps</taxon>
    </lineage>
</organism>
<dbReference type="EMBL" id="SRPW01001155">
    <property type="protein sequence ID" value="KAG6005925.1"/>
    <property type="molecule type" value="Genomic_DNA"/>
</dbReference>
<evidence type="ECO:0000313" key="3">
    <source>
        <dbReference type="Proteomes" id="UP000748025"/>
    </source>
</evidence>
<feature type="signal peptide" evidence="1">
    <location>
        <begin position="1"/>
        <end position="16"/>
    </location>
</feature>
<keyword evidence="3" id="KW-1185">Reference proteome</keyword>
<name>A0A9P7NBS9_9HYPO</name>
<sequence length="157" mass="16761">MKPNSFFSLLPTTAAAIALPLGKRGFVPSDSCCFTLHDASTNLTIKQTKNNGFLTLSGDNPDGWYCINLSDSRRVLWDASNNACFINPDQAFQCLDPTPSSDVWSIQDAREGALVAVNDRTDFHACGEGVFTDDKGGCRGLKLKATGLQGSCGSFSG</sequence>
<proteinExistence type="predicted"/>
<evidence type="ECO:0000256" key="1">
    <source>
        <dbReference type="SAM" id="SignalP"/>
    </source>
</evidence>
<dbReference type="Proteomes" id="UP000748025">
    <property type="component" value="Unassembled WGS sequence"/>
</dbReference>
<dbReference type="OrthoDB" id="4912193at2759"/>
<evidence type="ECO:0000313" key="2">
    <source>
        <dbReference type="EMBL" id="KAG6005925.1"/>
    </source>
</evidence>
<comment type="caution">
    <text evidence="2">The sequence shown here is derived from an EMBL/GenBank/DDBJ whole genome shotgun (WGS) entry which is preliminary data.</text>
</comment>